<evidence type="ECO:0000259" key="1">
    <source>
        <dbReference type="Pfam" id="PF05050"/>
    </source>
</evidence>
<protein>
    <recommendedName>
        <fullName evidence="1">Methyltransferase FkbM domain-containing protein</fullName>
    </recommendedName>
</protein>
<evidence type="ECO:0000313" key="3">
    <source>
        <dbReference type="Proteomes" id="UP001292094"/>
    </source>
</evidence>
<dbReference type="GO" id="GO:0016197">
    <property type="term" value="P:endosomal transport"/>
    <property type="evidence" value="ECO:0007669"/>
    <property type="project" value="TreeGrafter"/>
</dbReference>
<dbReference type="GO" id="GO:0006888">
    <property type="term" value="P:endoplasmic reticulum to Golgi vesicle-mediated transport"/>
    <property type="evidence" value="ECO:0007669"/>
    <property type="project" value="TreeGrafter"/>
</dbReference>
<feature type="domain" description="Methyltransferase FkbM" evidence="1">
    <location>
        <begin position="103"/>
        <end position="255"/>
    </location>
</feature>
<dbReference type="AlphaFoldDB" id="A0AAE1QH25"/>
<dbReference type="Gene3D" id="3.40.50.150">
    <property type="entry name" value="Vaccinia Virus protein VP39"/>
    <property type="match status" value="1"/>
</dbReference>
<gene>
    <name evidence="2" type="ORF">Pmani_002850</name>
</gene>
<dbReference type="EMBL" id="JAWZYT010000205">
    <property type="protein sequence ID" value="KAK4326640.1"/>
    <property type="molecule type" value="Genomic_DNA"/>
</dbReference>
<dbReference type="GO" id="GO:0005886">
    <property type="term" value="C:plasma membrane"/>
    <property type="evidence" value="ECO:0007669"/>
    <property type="project" value="TreeGrafter"/>
</dbReference>
<keyword evidence="3" id="KW-1185">Reference proteome</keyword>
<dbReference type="GO" id="GO:0005794">
    <property type="term" value="C:Golgi apparatus"/>
    <property type="evidence" value="ECO:0007669"/>
    <property type="project" value="TreeGrafter"/>
</dbReference>
<dbReference type="PANTHER" id="PTHR34009">
    <property type="entry name" value="PROTEIN STAR"/>
    <property type="match status" value="1"/>
</dbReference>
<dbReference type="Pfam" id="PF05050">
    <property type="entry name" value="Methyltransf_21"/>
    <property type="match status" value="1"/>
</dbReference>
<comment type="caution">
    <text evidence="2">The sequence shown here is derived from an EMBL/GenBank/DDBJ whole genome shotgun (WGS) entry which is preliminary data.</text>
</comment>
<organism evidence="2 3">
    <name type="scientific">Petrolisthes manimaculis</name>
    <dbReference type="NCBI Taxonomy" id="1843537"/>
    <lineage>
        <taxon>Eukaryota</taxon>
        <taxon>Metazoa</taxon>
        <taxon>Ecdysozoa</taxon>
        <taxon>Arthropoda</taxon>
        <taxon>Crustacea</taxon>
        <taxon>Multicrustacea</taxon>
        <taxon>Malacostraca</taxon>
        <taxon>Eumalacostraca</taxon>
        <taxon>Eucarida</taxon>
        <taxon>Decapoda</taxon>
        <taxon>Pleocyemata</taxon>
        <taxon>Anomura</taxon>
        <taxon>Galatheoidea</taxon>
        <taxon>Porcellanidae</taxon>
        <taxon>Petrolisthes</taxon>
    </lineage>
</organism>
<dbReference type="InterPro" id="IPR053202">
    <property type="entry name" value="EGF_Rcpt_Signaling_Reg"/>
</dbReference>
<proteinExistence type="predicted"/>
<reference evidence="2" key="1">
    <citation type="submission" date="2023-11" db="EMBL/GenBank/DDBJ databases">
        <title>Genome assemblies of two species of porcelain crab, Petrolisthes cinctipes and Petrolisthes manimaculis (Anomura: Porcellanidae).</title>
        <authorList>
            <person name="Angst P."/>
        </authorList>
    </citation>
    <scope>NUCLEOTIDE SEQUENCE</scope>
    <source>
        <strain evidence="2">PB745_02</strain>
        <tissue evidence="2">Gill</tissue>
    </source>
</reference>
<name>A0AAE1QH25_9EUCA</name>
<dbReference type="InterPro" id="IPR006342">
    <property type="entry name" value="FkbM_mtfrase"/>
</dbReference>
<evidence type="ECO:0000313" key="2">
    <source>
        <dbReference type="EMBL" id="KAK4326640.1"/>
    </source>
</evidence>
<accession>A0AAE1QH25</accession>
<dbReference type="InterPro" id="IPR029063">
    <property type="entry name" value="SAM-dependent_MTases_sf"/>
</dbReference>
<dbReference type="GO" id="GO:0031902">
    <property type="term" value="C:late endosome membrane"/>
    <property type="evidence" value="ECO:0007669"/>
    <property type="project" value="TreeGrafter"/>
</dbReference>
<dbReference type="Proteomes" id="UP001292094">
    <property type="component" value="Unassembled WGS sequence"/>
</dbReference>
<sequence>MLLREVLNELEKVPRHVDQPQAIQIEQDMLNKEAVGDAAERSFVGKHQEDPSLITEVKKLINPPSTLPYNLTRPFKTHYSQYRQSELADALFLKGKKNGVFVEIGGHDGETFSNSLYFEKTLGWTGLLVEPDPIFWNTLISRQRKCYAIHAGVAFNERASVSTTINVQGRRISQAGKEVKGKPVINVFPLYTLLKALDFTVVDFFSLDVESDEMKILQTIPWDKIKFRLIVMEKNHATMGLSKIVEFMEVRGYTYLGEKRIDAWFGLRELLQENMNLDEYLNQFYTDGKKTTNMIIPF</sequence>
<dbReference type="SUPFAM" id="SSF53335">
    <property type="entry name" value="S-adenosyl-L-methionine-dependent methyltransferases"/>
    <property type="match status" value="1"/>
</dbReference>
<dbReference type="PANTHER" id="PTHR34009:SF2">
    <property type="entry name" value="PROTEIN STAR"/>
    <property type="match status" value="1"/>
</dbReference>
<dbReference type="GO" id="GO:0005789">
    <property type="term" value="C:endoplasmic reticulum membrane"/>
    <property type="evidence" value="ECO:0007669"/>
    <property type="project" value="TreeGrafter"/>
</dbReference>